<accession>A0ABW2RNY8</accession>
<keyword evidence="4" id="KW-1185">Reference proteome</keyword>
<reference evidence="4" key="1">
    <citation type="journal article" date="2019" name="Int. J. Syst. Evol. Microbiol.">
        <title>The Global Catalogue of Microorganisms (GCM) 10K type strain sequencing project: providing services to taxonomists for standard genome sequencing and annotation.</title>
        <authorList>
            <consortium name="The Broad Institute Genomics Platform"/>
            <consortium name="The Broad Institute Genome Sequencing Center for Infectious Disease"/>
            <person name="Wu L."/>
            <person name="Ma J."/>
        </authorList>
    </citation>
    <scope>NUCLEOTIDE SEQUENCE [LARGE SCALE GENOMIC DNA]</scope>
    <source>
        <strain evidence="4">CGMCC 1.12942</strain>
    </source>
</reference>
<gene>
    <name evidence="3" type="ORF">ACFQNG_16030</name>
</gene>
<dbReference type="EMBL" id="JBHTBW010000057">
    <property type="protein sequence ID" value="MFC7442584.1"/>
    <property type="molecule type" value="Genomic_DNA"/>
</dbReference>
<dbReference type="PROSITE" id="PS50975">
    <property type="entry name" value="ATP_GRASP"/>
    <property type="match status" value="1"/>
</dbReference>
<dbReference type="RefSeq" id="WP_379866563.1">
    <property type="nucleotide sequence ID" value="NZ_JBHTBW010000057.1"/>
</dbReference>
<keyword evidence="1" id="KW-0067">ATP-binding</keyword>
<dbReference type="Gene3D" id="3.30.470.20">
    <property type="entry name" value="ATP-grasp fold, B domain"/>
    <property type="match status" value="1"/>
</dbReference>
<evidence type="ECO:0000256" key="1">
    <source>
        <dbReference type="PROSITE-ProRule" id="PRU00409"/>
    </source>
</evidence>
<dbReference type="PANTHER" id="PTHR21621:SF0">
    <property type="entry name" value="BETA-CITRYLGLUTAMATE SYNTHASE B-RELATED"/>
    <property type="match status" value="1"/>
</dbReference>
<dbReference type="InterPro" id="IPR026838">
    <property type="entry name" value="YheC/D"/>
</dbReference>
<evidence type="ECO:0000313" key="3">
    <source>
        <dbReference type="EMBL" id="MFC7442584.1"/>
    </source>
</evidence>
<comment type="caution">
    <text evidence="3">The sequence shown here is derived from an EMBL/GenBank/DDBJ whole genome shotgun (WGS) entry which is preliminary data.</text>
</comment>
<dbReference type="SUPFAM" id="SSF56059">
    <property type="entry name" value="Glutathione synthetase ATP-binding domain-like"/>
    <property type="match status" value="1"/>
</dbReference>
<dbReference type="PANTHER" id="PTHR21621">
    <property type="entry name" value="RIBOSOMAL PROTEIN S6 MODIFICATION PROTEIN"/>
    <property type="match status" value="1"/>
</dbReference>
<dbReference type="Pfam" id="PF14398">
    <property type="entry name" value="ATPgrasp_YheCD"/>
    <property type="match status" value="1"/>
</dbReference>
<dbReference type="Proteomes" id="UP001596500">
    <property type="component" value="Unassembled WGS sequence"/>
</dbReference>
<evidence type="ECO:0000259" key="2">
    <source>
        <dbReference type="PROSITE" id="PS50975"/>
    </source>
</evidence>
<evidence type="ECO:0000313" key="4">
    <source>
        <dbReference type="Proteomes" id="UP001596500"/>
    </source>
</evidence>
<keyword evidence="1" id="KW-0547">Nucleotide-binding</keyword>
<dbReference type="InterPro" id="IPR011761">
    <property type="entry name" value="ATP-grasp"/>
</dbReference>
<organism evidence="3 4">
    <name type="scientific">Laceyella putida</name>
    <dbReference type="NCBI Taxonomy" id="110101"/>
    <lineage>
        <taxon>Bacteria</taxon>
        <taxon>Bacillati</taxon>
        <taxon>Bacillota</taxon>
        <taxon>Bacilli</taxon>
        <taxon>Bacillales</taxon>
        <taxon>Thermoactinomycetaceae</taxon>
        <taxon>Laceyella</taxon>
    </lineage>
</organism>
<protein>
    <submittedName>
        <fullName evidence="3">YheC/YheD family protein</fullName>
    </submittedName>
</protein>
<sequence>MAIGKMIKHREMLKHPVLRRYLPETHWLTPVSHLQMLRSYSSIFVKPNHGCGGAGIIRVERKRNGYEVRFGQKRKYVSSDSVYSAIRSHQKPSQQYLVQRGLRLAKYRGSIFDIRVYMQKPYSKWVISGMLARVAAPNRYVTNYHKGGHGESLNKVLSHLFRNNRRKVNHTLNEMANLSSIIAETLNKRHSGIRELGIDFGIEKSGRLWIIEANTRPGHKLFNQLPDKKMLFIIKKNKRLIQTLH</sequence>
<proteinExistence type="predicted"/>
<name>A0ABW2RNY8_9BACL</name>
<feature type="domain" description="ATP-grasp" evidence="2">
    <location>
        <begin position="14"/>
        <end position="242"/>
    </location>
</feature>